<dbReference type="EMBL" id="FQZU01000001">
    <property type="protein sequence ID" value="SHI52894.1"/>
    <property type="molecule type" value="Genomic_DNA"/>
</dbReference>
<dbReference type="RefSeq" id="WP_015949857.1">
    <property type="nucleotide sequence ID" value="NZ_FQZU01000001.1"/>
</dbReference>
<proteinExistence type="predicted"/>
<dbReference type="InterPro" id="IPR007690">
    <property type="entry name" value="T2SS_GspM"/>
</dbReference>
<dbReference type="STRING" id="1121393.SAMN02745216_00085"/>
<dbReference type="Pfam" id="PF04612">
    <property type="entry name" value="T2SSM"/>
    <property type="match status" value="1"/>
</dbReference>
<accession>A0A1M6BWJ9</accession>
<reference evidence="2" key="1">
    <citation type="submission" date="2016-11" db="EMBL/GenBank/DDBJ databases">
        <authorList>
            <person name="Varghese N."/>
            <person name="Submissions S."/>
        </authorList>
    </citation>
    <scope>NUCLEOTIDE SEQUENCE [LARGE SCALE GENOMIC DNA]</scope>
    <source>
        <strain evidence="2">DSM 16219</strain>
    </source>
</reference>
<sequence length="178" mass="20230">MNRLGNREKLILAAGIFVAFAILVHAFIITPALEGSRKRQAELRKMESNLVSIMELAEEYKKAKMNTNGDWDKLINRKDFSLDNYLGQLARQAGVMGKTKYIKSSKKPIANSDFVQTIADIKLDDVTTEELLNYLHKIETSPNFLSVRRITVTRSQREDDYGVSATFQVTTIEAEKEK</sequence>
<dbReference type="Proteomes" id="UP000183994">
    <property type="component" value="Unassembled WGS sequence"/>
</dbReference>
<evidence type="ECO:0000313" key="2">
    <source>
        <dbReference type="Proteomes" id="UP000183994"/>
    </source>
</evidence>
<name>A0A1M6BWJ9_9BACT</name>
<dbReference type="GO" id="GO:0015628">
    <property type="term" value="P:protein secretion by the type II secretion system"/>
    <property type="evidence" value="ECO:0007669"/>
    <property type="project" value="InterPro"/>
</dbReference>
<dbReference type="AlphaFoldDB" id="A0A1M6BWJ9"/>
<gene>
    <name evidence="1" type="ORF">SAMN02745216_00085</name>
</gene>
<organism evidence="1 2">
    <name type="scientific">Desulfatibacillum alkenivorans DSM 16219</name>
    <dbReference type="NCBI Taxonomy" id="1121393"/>
    <lineage>
        <taxon>Bacteria</taxon>
        <taxon>Pseudomonadati</taxon>
        <taxon>Thermodesulfobacteriota</taxon>
        <taxon>Desulfobacteria</taxon>
        <taxon>Desulfobacterales</taxon>
        <taxon>Desulfatibacillaceae</taxon>
        <taxon>Desulfatibacillum</taxon>
    </lineage>
</organism>
<evidence type="ECO:0000313" key="1">
    <source>
        <dbReference type="EMBL" id="SHI52894.1"/>
    </source>
</evidence>
<keyword evidence="2" id="KW-1185">Reference proteome</keyword>
<dbReference type="GO" id="GO:0015627">
    <property type="term" value="C:type II protein secretion system complex"/>
    <property type="evidence" value="ECO:0007669"/>
    <property type="project" value="InterPro"/>
</dbReference>
<dbReference type="OrthoDB" id="5432548at2"/>
<protein>
    <submittedName>
        <fullName evidence="1">General secretion pathway protein M</fullName>
    </submittedName>
</protein>